<keyword evidence="5" id="KW-0547">Nucleotide-binding</keyword>
<keyword evidence="2" id="KW-0813">Transport</keyword>
<evidence type="ECO:0000256" key="3">
    <source>
        <dbReference type="ARBA" id="ARBA00022475"/>
    </source>
</evidence>
<feature type="transmembrane region" description="Helical" evidence="9">
    <location>
        <begin position="202"/>
        <end position="221"/>
    </location>
</feature>
<comment type="subcellular location">
    <subcellularLocation>
        <location evidence="1">Cell membrane</location>
        <topology evidence="1">Multi-pass membrane protein</topology>
    </subcellularLocation>
</comment>
<dbReference type="CDD" id="cd03246">
    <property type="entry name" value="ABCC_Protease_Secretion"/>
    <property type="match status" value="1"/>
</dbReference>
<feature type="transmembrane region" description="Helical" evidence="9">
    <location>
        <begin position="312"/>
        <end position="330"/>
    </location>
</feature>
<accession>A0A7Y6DJX2</accession>
<evidence type="ECO:0000313" key="14">
    <source>
        <dbReference type="Proteomes" id="UP000536720"/>
    </source>
</evidence>
<dbReference type="GO" id="GO:0005524">
    <property type="term" value="F:ATP binding"/>
    <property type="evidence" value="ECO:0007669"/>
    <property type="project" value="UniProtKB-KW"/>
</dbReference>
<dbReference type="SUPFAM" id="SSF90123">
    <property type="entry name" value="ABC transporter transmembrane region"/>
    <property type="match status" value="1"/>
</dbReference>
<evidence type="ECO:0000259" key="10">
    <source>
        <dbReference type="PROSITE" id="PS50893"/>
    </source>
</evidence>
<dbReference type="CDD" id="cd18567">
    <property type="entry name" value="ABC_6TM_CvaB_RaxB_like"/>
    <property type="match status" value="1"/>
</dbReference>
<dbReference type="Gene3D" id="1.20.1560.10">
    <property type="entry name" value="ABC transporter type 1, transmembrane domain"/>
    <property type="match status" value="1"/>
</dbReference>
<feature type="domain" description="Peptidase C39" evidence="12">
    <location>
        <begin position="21"/>
        <end position="140"/>
    </location>
</feature>
<keyword evidence="4 9" id="KW-0812">Transmembrane</keyword>
<feature type="domain" description="ABC transporter" evidence="10">
    <location>
        <begin position="487"/>
        <end position="696"/>
    </location>
</feature>
<dbReference type="PROSITE" id="PS50990">
    <property type="entry name" value="PEPTIDASE_C39"/>
    <property type="match status" value="1"/>
</dbReference>
<keyword evidence="7 9" id="KW-1133">Transmembrane helix</keyword>
<evidence type="ECO:0000256" key="5">
    <source>
        <dbReference type="ARBA" id="ARBA00022741"/>
    </source>
</evidence>
<dbReference type="InterPro" id="IPR027417">
    <property type="entry name" value="P-loop_NTPase"/>
</dbReference>
<evidence type="ECO:0000256" key="2">
    <source>
        <dbReference type="ARBA" id="ARBA00022448"/>
    </source>
</evidence>
<dbReference type="InterPro" id="IPR017871">
    <property type="entry name" value="ABC_transporter-like_CS"/>
</dbReference>
<dbReference type="Gene3D" id="3.40.50.300">
    <property type="entry name" value="P-loop containing nucleotide triphosphate hydrolases"/>
    <property type="match status" value="1"/>
</dbReference>
<dbReference type="SUPFAM" id="SSF52540">
    <property type="entry name" value="P-loop containing nucleoside triphosphate hydrolases"/>
    <property type="match status" value="1"/>
</dbReference>
<protein>
    <submittedName>
        <fullName evidence="13">Peptidase domain-containing ABC transporter</fullName>
    </submittedName>
</protein>
<evidence type="ECO:0000256" key="7">
    <source>
        <dbReference type="ARBA" id="ARBA00022989"/>
    </source>
</evidence>
<dbReference type="InterPro" id="IPR036640">
    <property type="entry name" value="ABC1_TM_sf"/>
</dbReference>
<sequence>MKELLGKINFHSENTTPIIHQSERSECGLVCVAMIASHFGYHTDLREIRQRFSVSQQGLTLRGLVKISNAMNLNSRPVKLEMTGLSSLKLPCVLHWNFDHFVVLVEINKAGFVIHDPAHGRRTVTYDEVSRFFTGIALELWPNPGFELKKKPPRVGIASVIGNVRGAYRSAAKVLAVASALELMSLMSPLFLQLTLDNVLPAFDVDLLVMLALGFGGLMLAQEFMKLIRARMLLYFGTHLNIQLKANIFKHLISLPIEYFEKRSLGDITSRFSSIDQVQRTLTTSLLEALLDGVMSVAIVCMMFYYNVFLASISVAALALYLIIRFLWFVPLKKATEEQIIHSARQETHFLETARGIRAIKLFQRQEDRSASWLSMLVSQVNLDLKAQQIHILYHGAIGVITGIENILIIYYGISMVIEGKFSIGFLMAFIAYKSIFNLRLTALINKGFEVKMLQVQGERLADIVLTKPELMMEKSGSYNLAVEPSIEVVGLSYAYGDHEREVLSDISFKVGAGEFVAITGPSGCGKTTLLHLLLGIFKATSGKVLVGGVDINEVGIEKLRGMIGAVLQDDDLFSGSIADNICFFDHQPDHEWIEKCARMAAVDDDIRSMSMGYNTSIGDMGSVLSGGQKQRILLARALYKRPKILLLDEATSHLDIEKEEEVNNAVANLKVTRIIVAHRPDTIAAADRVIQMRRT</sequence>
<dbReference type="RefSeq" id="WP_175363952.1">
    <property type="nucleotide sequence ID" value="NZ_JABFMR010000035.1"/>
</dbReference>
<keyword evidence="6" id="KW-0067">ATP-binding</keyword>
<dbReference type="Pfam" id="PF03412">
    <property type="entry name" value="Peptidase_C39"/>
    <property type="match status" value="1"/>
</dbReference>
<evidence type="ECO:0000256" key="4">
    <source>
        <dbReference type="ARBA" id="ARBA00022692"/>
    </source>
</evidence>
<dbReference type="GO" id="GO:0008234">
    <property type="term" value="F:cysteine-type peptidase activity"/>
    <property type="evidence" value="ECO:0007669"/>
    <property type="project" value="InterPro"/>
</dbReference>
<organism evidence="13 14">
    <name type="scientific">Pseudomonas corrugata</name>
    <dbReference type="NCBI Taxonomy" id="47879"/>
    <lineage>
        <taxon>Bacteria</taxon>
        <taxon>Pseudomonadati</taxon>
        <taxon>Pseudomonadota</taxon>
        <taxon>Gammaproteobacteria</taxon>
        <taxon>Pseudomonadales</taxon>
        <taxon>Pseudomonadaceae</taxon>
        <taxon>Pseudomonas</taxon>
    </lineage>
</organism>
<dbReference type="PANTHER" id="PTHR24221">
    <property type="entry name" value="ATP-BINDING CASSETTE SUB-FAMILY B"/>
    <property type="match status" value="1"/>
</dbReference>
<dbReference type="GO" id="GO:0016887">
    <property type="term" value="F:ATP hydrolysis activity"/>
    <property type="evidence" value="ECO:0007669"/>
    <property type="project" value="InterPro"/>
</dbReference>
<dbReference type="PROSITE" id="PS00211">
    <property type="entry name" value="ABC_TRANSPORTER_1"/>
    <property type="match status" value="1"/>
</dbReference>
<evidence type="ECO:0000256" key="8">
    <source>
        <dbReference type="ARBA" id="ARBA00023136"/>
    </source>
</evidence>
<proteinExistence type="predicted"/>
<dbReference type="CDD" id="cd02419">
    <property type="entry name" value="Peptidase_C39C"/>
    <property type="match status" value="1"/>
</dbReference>
<evidence type="ECO:0000259" key="12">
    <source>
        <dbReference type="PROSITE" id="PS50990"/>
    </source>
</evidence>
<dbReference type="PROSITE" id="PS50929">
    <property type="entry name" value="ABC_TM1F"/>
    <property type="match status" value="1"/>
</dbReference>
<dbReference type="InterPro" id="IPR033838">
    <property type="entry name" value="CvaB_peptidase"/>
</dbReference>
<dbReference type="GO" id="GO:0140359">
    <property type="term" value="F:ABC-type transporter activity"/>
    <property type="evidence" value="ECO:0007669"/>
    <property type="project" value="InterPro"/>
</dbReference>
<gene>
    <name evidence="13" type="ORF">HNO91_24940</name>
</gene>
<dbReference type="Pfam" id="PF00664">
    <property type="entry name" value="ABC_membrane"/>
    <property type="match status" value="1"/>
</dbReference>
<dbReference type="Pfam" id="PF00005">
    <property type="entry name" value="ABC_tran"/>
    <property type="match status" value="1"/>
</dbReference>
<evidence type="ECO:0000256" key="6">
    <source>
        <dbReference type="ARBA" id="ARBA00022840"/>
    </source>
</evidence>
<dbReference type="SMART" id="SM00382">
    <property type="entry name" value="AAA"/>
    <property type="match status" value="1"/>
</dbReference>
<dbReference type="PANTHER" id="PTHR24221:SF606">
    <property type="entry name" value="COLICIN V SECRETION-PROCESSING ATP-BINDING PROTEIN"/>
    <property type="match status" value="1"/>
</dbReference>
<evidence type="ECO:0000256" key="1">
    <source>
        <dbReference type="ARBA" id="ARBA00004651"/>
    </source>
</evidence>
<feature type="transmembrane region" description="Helical" evidence="9">
    <location>
        <begin position="420"/>
        <end position="437"/>
    </location>
</feature>
<dbReference type="InterPro" id="IPR003439">
    <property type="entry name" value="ABC_transporter-like_ATP-bd"/>
</dbReference>
<keyword evidence="3" id="KW-1003">Cell membrane</keyword>
<dbReference type="Gene3D" id="3.90.70.10">
    <property type="entry name" value="Cysteine proteinases"/>
    <property type="match status" value="1"/>
</dbReference>
<feature type="domain" description="ABC transmembrane type-1" evidence="11">
    <location>
        <begin position="183"/>
        <end position="446"/>
    </location>
</feature>
<dbReference type="AlphaFoldDB" id="A0A7Y6DJX2"/>
<dbReference type="GO" id="GO:0005886">
    <property type="term" value="C:plasma membrane"/>
    <property type="evidence" value="ECO:0007669"/>
    <property type="project" value="UniProtKB-SubCell"/>
</dbReference>
<evidence type="ECO:0000313" key="13">
    <source>
        <dbReference type="EMBL" id="NUT89683.1"/>
    </source>
</evidence>
<dbReference type="EMBL" id="JABFMR010000035">
    <property type="protein sequence ID" value="NUT89683.1"/>
    <property type="molecule type" value="Genomic_DNA"/>
</dbReference>
<dbReference type="GO" id="GO:0006508">
    <property type="term" value="P:proteolysis"/>
    <property type="evidence" value="ECO:0007669"/>
    <property type="project" value="InterPro"/>
</dbReference>
<evidence type="ECO:0000259" key="11">
    <source>
        <dbReference type="PROSITE" id="PS50929"/>
    </source>
</evidence>
<dbReference type="Proteomes" id="UP000536720">
    <property type="component" value="Unassembled WGS sequence"/>
</dbReference>
<dbReference type="InterPro" id="IPR003593">
    <property type="entry name" value="AAA+_ATPase"/>
</dbReference>
<name>A0A7Y6DJX2_9PSED</name>
<dbReference type="PROSITE" id="PS50893">
    <property type="entry name" value="ABC_TRANSPORTER_2"/>
    <property type="match status" value="1"/>
</dbReference>
<keyword evidence="8 9" id="KW-0472">Membrane</keyword>
<dbReference type="GO" id="GO:0034040">
    <property type="term" value="F:ATPase-coupled lipid transmembrane transporter activity"/>
    <property type="evidence" value="ECO:0007669"/>
    <property type="project" value="TreeGrafter"/>
</dbReference>
<dbReference type="InterPro" id="IPR011527">
    <property type="entry name" value="ABC1_TM_dom"/>
</dbReference>
<evidence type="ECO:0000256" key="9">
    <source>
        <dbReference type="SAM" id="Phobius"/>
    </source>
</evidence>
<dbReference type="InterPro" id="IPR005074">
    <property type="entry name" value="Peptidase_C39"/>
</dbReference>
<reference evidence="13 14" key="1">
    <citation type="journal article" date="2020" name="Front. Plant Sci.">
        <title>Isolation of Rhizosphere Bacteria That Improve Quality and Water Stress Tolerance in Greenhouse Ornamentals.</title>
        <authorList>
            <person name="Nordstedt N.P."/>
            <person name="Jones M.L."/>
        </authorList>
    </citation>
    <scope>NUCLEOTIDE SEQUENCE [LARGE SCALE GENOMIC DNA]</scope>
    <source>
        <strain evidence="13 14">C7D2</strain>
    </source>
</reference>
<comment type="caution">
    <text evidence="13">The sequence shown here is derived from an EMBL/GenBank/DDBJ whole genome shotgun (WGS) entry which is preliminary data.</text>
</comment>
<dbReference type="FunFam" id="3.40.50.300:FF:000299">
    <property type="entry name" value="ABC transporter ATP-binding protein/permease"/>
    <property type="match status" value="1"/>
</dbReference>
<dbReference type="InterPro" id="IPR039421">
    <property type="entry name" value="Type_1_exporter"/>
</dbReference>
<feature type="transmembrane region" description="Helical" evidence="9">
    <location>
        <begin position="392"/>
        <end position="414"/>
    </location>
</feature>